<dbReference type="PANTHER" id="PTHR47936">
    <property type="entry name" value="PPR_LONG DOMAIN-CONTAINING PROTEIN"/>
    <property type="match status" value="1"/>
</dbReference>
<dbReference type="GO" id="GO:0031930">
    <property type="term" value="P:mitochondria-nucleus signaling pathway"/>
    <property type="evidence" value="ECO:0007669"/>
    <property type="project" value="TreeGrafter"/>
</dbReference>
<evidence type="ECO:0000313" key="7">
    <source>
        <dbReference type="Proteomes" id="UP000188268"/>
    </source>
</evidence>
<feature type="repeat" description="PPR" evidence="3">
    <location>
        <begin position="534"/>
        <end position="568"/>
    </location>
</feature>
<evidence type="ECO:0000259" key="5">
    <source>
        <dbReference type="Pfam" id="PF17177"/>
    </source>
</evidence>
<evidence type="ECO:0000256" key="2">
    <source>
        <dbReference type="ARBA" id="ARBA00022737"/>
    </source>
</evidence>
<dbReference type="PANTHER" id="PTHR47936:SF1">
    <property type="entry name" value="PENTATRICOPEPTIDE REPEAT-CONTAINING PROTEIN GUN1, CHLOROPLASTIC"/>
    <property type="match status" value="1"/>
</dbReference>
<feature type="domain" description="PROP1-like PPR" evidence="5">
    <location>
        <begin position="373"/>
        <end position="485"/>
    </location>
</feature>
<dbReference type="SUPFAM" id="SSF48452">
    <property type="entry name" value="TPR-like"/>
    <property type="match status" value="1"/>
</dbReference>
<dbReference type="InterPro" id="IPR033443">
    <property type="entry name" value="PROP1-like_PPR_dom"/>
</dbReference>
<dbReference type="AlphaFoldDB" id="A0A1R3JU20"/>
<evidence type="ECO:0000256" key="1">
    <source>
        <dbReference type="ARBA" id="ARBA00007626"/>
    </source>
</evidence>
<proteinExistence type="inferred from homology"/>
<evidence type="ECO:0000313" key="6">
    <source>
        <dbReference type="EMBL" id="OMO98336.1"/>
    </source>
</evidence>
<dbReference type="GO" id="GO:0003729">
    <property type="term" value="F:mRNA binding"/>
    <property type="evidence" value="ECO:0007669"/>
    <property type="project" value="EnsemblPlants"/>
</dbReference>
<dbReference type="SUPFAM" id="SSF81901">
    <property type="entry name" value="HCP-like"/>
    <property type="match status" value="1"/>
</dbReference>
<feature type="repeat" description="PPR" evidence="3">
    <location>
        <begin position="395"/>
        <end position="429"/>
    </location>
</feature>
<feature type="repeat" description="PPR" evidence="3">
    <location>
        <begin position="772"/>
        <end position="806"/>
    </location>
</feature>
<dbReference type="NCBIfam" id="TIGR00756">
    <property type="entry name" value="PPR"/>
    <property type="match status" value="10"/>
</dbReference>
<feature type="repeat" description="PPR" evidence="3">
    <location>
        <begin position="325"/>
        <end position="359"/>
    </location>
</feature>
<protein>
    <recommendedName>
        <fullName evidence="5">PROP1-like PPR domain-containing protein</fullName>
    </recommendedName>
</protein>
<feature type="region of interest" description="Disordered" evidence="4">
    <location>
        <begin position="19"/>
        <end position="67"/>
    </location>
</feature>
<name>A0A1R3JU20_COCAP</name>
<dbReference type="Gramene" id="OMO98336">
    <property type="protein sequence ID" value="OMO98336"/>
    <property type="gene ID" value="CCACVL1_04246"/>
</dbReference>
<feature type="repeat" description="PPR" evidence="3">
    <location>
        <begin position="702"/>
        <end position="736"/>
    </location>
</feature>
<keyword evidence="2" id="KW-0677">Repeat</keyword>
<accession>A0A1R3JU20</accession>
<organism evidence="6 7">
    <name type="scientific">Corchorus capsularis</name>
    <name type="common">Jute</name>
    <dbReference type="NCBI Taxonomy" id="210143"/>
    <lineage>
        <taxon>Eukaryota</taxon>
        <taxon>Viridiplantae</taxon>
        <taxon>Streptophyta</taxon>
        <taxon>Embryophyta</taxon>
        <taxon>Tracheophyta</taxon>
        <taxon>Spermatophyta</taxon>
        <taxon>Magnoliopsida</taxon>
        <taxon>eudicotyledons</taxon>
        <taxon>Gunneridae</taxon>
        <taxon>Pentapetalae</taxon>
        <taxon>rosids</taxon>
        <taxon>malvids</taxon>
        <taxon>Malvales</taxon>
        <taxon>Malvaceae</taxon>
        <taxon>Grewioideae</taxon>
        <taxon>Apeibeae</taxon>
        <taxon>Corchorus</taxon>
    </lineage>
</organism>
<dbReference type="GO" id="GO:0010019">
    <property type="term" value="P:chloroplast-nucleus signaling pathway"/>
    <property type="evidence" value="ECO:0007669"/>
    <property type="project" value="TreeGrafter"/>
</dbReference>
<dbReference type="OrthoDB" id="185373at2759"/>
<feature type="repeat" description="PPR" evidence="3">
    <location>
        <begin position="360"/>
        <end position="394"/>
    </location>
</feature>
<feature type="repeat" description="PPR" evidence="3">
    <location>
        <begin position="290"/>
        <end position="324"/>
    </location>
</feature>
<dbReference type="InterPro" id="IPR002885">
    <property type="entry name" value="PPR_rpt"/>
</dbReference>
<dbReference type="Proteomes" id="UP000188268">
    <property type="component" value="Unassembled WGS sequence"/>
</dbReference>
<reference evidence="6 7" key="1">
    <citation type="submission" date="2013-09" db="EMBL/GenBank/DDBJ databases">
        <title>Corchorus capsularis genome sequencing.</title>
        <authorList>
            <person name="Alam M."/>
            <person name="Haque M.S."/>
            <person name="Islam M.S."/>
            <person name="Emdad E.M."/>
            <person name="Islam M.M."/>
            <person name="Ahmed B."/>
            <person name="Halim A."/>
            <person name="Hossen Q.M.M."/>
            <person name="Hossain M.Z."/>
            <person name="Ahmed R."/>
            <person name="Khan M.M."/>
            <person name="Islam R."/>
            <person name="Rashid M.M."/>
            <person name="Khan S.A."/>
            <person name="Rahman M.S."/>
            <person name="Alam M."/>
        </authorList>
    </citation>
    <scope>NUCLEOTIDE SEQUENCE [LARGE SCALE GENOMIC DNA]</scope>
    <source>
        <strain evidence="7">cv. CVL-1</strain>
        <tissue evidence="6">Whole seedling</tissue>
    </source>
</reference>
<evidence type="ECO:0000256" key="3">
    <source>
        <dbReference type="PROSITE-ProRule" id="PRU00708"/>
    </source>
</evidence>
<sequence length="1027" mass="116842">MDSLKSTFLSSTINLYPSFSRPKLPPAKPKLHIHSSIHPDPFSLSDGNPSKPKPRSRNPKKPLSDDNARRIIKKKAQYLSVLRRNQGPRAMTPKWIKRTPEQMVKYLEDERNGELYGKHVMAAIKTVRAMGEKKAGEVDVRKVLGSFVMKLSFKEMCVVLKEQKNWKQVRDFFAWMKLQLSYRPSVIVYTIVLRSYGQVGKIKLAEQTFLEMLEAGCEPDEVACGTMLCTYARWGRHKAMLSFYSAVQERGIRLSTAVYNFMLSSLQKKSLHDKVIYLWRQMLDRGVAPNRFTYTVVIYSLVKGGHCEEAFRTFDEMEKCDFVPEEATYSLLISSCTKDGNWSDALRLYDDMRSRGIVPSNYTCASLLTLYYKNEDYSKALSLFTEMERNKIGADEVIYGLLIRIYGKLGLYEDAQRTFEETERLGILSDEKTYLAMAQVHLNSGNAEKALAIIQSMKSREIWFSRFAYIVALQCYVMSEDLDSAEVTFRALAKTGLPDAGSCNDMLRLYLGLNLTERAKKFIVQIRTDQVVFDEELYRTVVSIYCKEGMLKDIEQLTEEMVTNDLYKANKFIQTISRAMFGEYMGHQKFEVNVASNQLDTTALGYLLRLYLECKDFSKTENILKLLLECASSMSVLTQLISKFIEEGDISKAKALDNQVVKPGRCADDVTITYMTGLDGKEQKIKQAHDVFTSVADSSTFGKLIYNSMIDVYVKCSKPEAAYSLYKEAIEKGHDLGAVAISKVVNSLTNFGKHQEAEEMINTSFKDNLILDTVAYNTFIKAMLEAGKLHFATNIYERMLSMGVAPSIHTYNTLVSVYGRGRKLDKAVEMFNMARSSGMALDEKAYMNLIWYYGKAGKTDEASLLFRRMQEEGINPGMISYNIMINIYAGAGLCHEVETLLQTMQRDGLSPDSSTYLSLIQAYTEWMMGEAERVYKELITAGLSPDLACYRTMLRGYLDYGLVEEGINYLEQIRDTAEPDRFIMSAAVHIYKYAGKEQEARSVQDSMKNLGIPFLEKLKVGYKMTSP</sequence>
<evidence type="ECO:0000256" key="4">
    <source>
        <dbReference type="SAM" id="MobiDB-lite"/>
    </source>
</evidence>
<dbReference type="Gene3D" id="1.25.40.10">
    <property type="entry name" value="Tetratricopeptide repeat domain"/>
    <property type="match status" value="7"/>
</dbReference>
<dbReference type="Pfam" id="PF13041">
    <property type="entry name" value="PPR_2"/>
    <property type="match status" value="5"/>
</dbReference>
<dbReference type="InterPro" id="IPR011990">
    <property type="entry name" value="TPR-like_helical_dom_sf"/>
</dbReference>
<dbReference type="OMA" id="EPDRFIM"/>
<dbReference type="STRING" id="210143.A0A1R3JU20"/>
<dbReference type="GO" id="GO:0010239">
    <property type="term" value="P:chloroplast mRNA processing"/>
    <property type="evidence" value="ECO:0007669"/>
    <property type="project" value="EnsemblPlants"/>
</dbReference>
<feature type="repeat" description="PPR" evidence="3">
    <location>
        <begin position="842"/>
        <end position="876"/>
    </location>
</feature>
<comment type="caution">
    <text evidence="6">The sequence shown here is derived from an EMBL/GenBank/DDBJ whole genome shotgun (WGS) entry which is preliminary data.</text>
</comment>
<dbReference type="Pfam" id="PF17177">
    <property type="entry name" value="PPR_long"/>
    <property type="match status" value="1"/>
</dbReference>
<dbReference type="GO" id="GO:0009570">
    <property type="term" value="C:chloroplast stroma"/>
    <property type="evidence" value="ECO:0007669"/>
    <property type="project" value="EnsemblPlants"/>
</dbReference>
<feature type="repeat" description="PPR" evidence="3">
    <location>
        <begin position="807"/>
        <end position="841"/>
    </location>
</feature>
<gene>
    <name evidence="6" type="ORF">CCACVL1_04246</name>
</gene>
<dbReference type="GO" id="GO:0000373">
    <property type="term" value="P:Group II intron splicing"/>
    <property type="evidence" value="ECO:0007669"/>
    <property type="project" value="EnsemblPlants"/>
</dbReference>
<feature type="repeat" description="PPR" evidence="3">
    <location>
        <begin position="185"/>
        <end position="219"/>
    </location>
</feature>
<feature type="repeat" description="PPR" evidence="3">
    <location>
        <begin position="255"/>
        <end position="289"/>
    </location>
</feature>
<keyword evidence="7" id="KW-1185">Reference proteome</keyword>
<comment type="similarity">
    <text evidence="1">Belongs to the PPR family. P subfamily.</text>
</comment>
<dbReference type="Pfam" id="PF01535">
    <property type="entry name" value="PPR"/>
    <property type="match status" value="2"/>
</dbReference>
<dbReference type="PROSITE" id="PS51375">
    <property type="entry name" value="PPR"/>
    <property type="match status" value="12"/>
</dbReference>
<feature type="repeat" description="PPR" evidence="3">
    <location>
        <begin position="877"/>
        <end position="911"/>
    </location>
</feature>
<dbReference type="EMBL" id="AWWV01007101">
    <property type="protein sequence ID" value="OMO98336.1"/>
    <property type="molecule type" value="Genomic_DNA"/>
</dbReference>